<evidence type="ECO:0000313" key="2">
    <source>
        <dbReference type="Proteomes" id="UP000461443"/>
    </source>
</evidence>
<keyword evidence="2" id="KW-1185">Reference proteome</keyword>
<dbReference type="EMBL" id="WUBS01000013">
    <property type="protein sequence ID" value="NDL64538.1"/>
    <property type="molecule type" value="Genomic_DNA"/>
</dbReference>
<reference evidence="1 2" key="1">
    <citation type="submission" date="2019-12" db="EMBL/GenBank/DDBJ databases">
        <authorList>
            <person name="Lee S.D."/>
        </authorList>
    </citation>
    <scope>NUCLEOTIDE SEQUENCE [LARGE SCALE GENOMIC DNA]</scope>
    <source>
        <strain evidence="1 2">SAP-6</strain>
    </source>
</reference>
<proteinExistence type="predicted"/>
<gene>
    <name evidence="1" type="ORF">GRH90_17530</name>
</gene>
<protein>
    <submittedName>
        <fullName evidence="1">Uncharacterized protein</fullName>
    </submittedName>
</protein>
<reference evidence="1 2" key="2">
    <citation type="submission" date="2020-02" db="EMBL/GenBank/DDBJ databases">
        <title>The new genus of Enterobacteriales.</title>
        <authorList>
            <person name="Kim I.S."/>
        </authorList>
    </citation>
    <scope>NUCLEOTIDE SEQUENCE [LARGE SCALE GENOMIC DNA]</scope>
    <source>
        <strain evidence="1 2">SAP-6</strain>
    </source>
</reference>
<comment type="caution">
    <text evidence="1">The sequence shown here is derived from an EMBL/GenBank/DDBJ whole genome shotgun (WGS) entry which is preliminary data.</text>
</comment>
<dbReference type="RefSeq" id="WP_162367255.1">
    <property type="nucleotide sequence ID" value="NZ_WUBS01000013.1"/>
</dbReference>
<dbReference type="Proteomes" id="UP000461443">
    <property type="component" value="Unassembled WGS sequence"/>
</dbReference>
<evidence type="ECO:0000313" key="1">
    <source>
        <dbReference type="EMBL" id="NDL64538.1"/>
    </source>
</evidence>
<organism evidence="1 2">
    <name type="scientific">Acerihabitans arboris</name>
    <dbReference type="NCBI Taxonomy" id="2691583"/>
    <lineage>
        <taxon>Bacteria</taxon>
        <taxon>Pseudomonadati</taxon>
        <taxon>Pseudomonadota</taxon>
        <taxon>Gammaproteobacteria</taxon>
        <taxon>Enterobacterales</taxon>
        <taxon>Pectobacteriaceae</taxon>
        <taxon>Acerihabitans</taxon>
    </lineage>
</organism>
<accession>A0A845SPS5</accession>
<sequence length="230" mass="25547">MVSVFFLPSFFHNAPHNNDDIACRNHSNILKRLKTNLKIMSNNTMALPDLLYSMSRIAYAAEKLCERTYYHKLARLLKSVGNITGGVAKMGFFLRAIPGKGISSAFAGRHDDNQGPRGNNPRFANLLQGVADSHIPDLINTLAHPARRGVSVSEVVQVATDIYLISGTKNEKISFYLRIVKTTVDFFISIKNAAGNAVAAYKILINRVKESIGHAISSIVSFFCLYFFQY</sequence>
<name>A0A845SPS5_9GAMM</name>
<dbReference type="AlphaFoldDB" id="A0A845SPS5"/>